<dbReference type="Pfam" id="PF13302">
    <property type="entry name" value="Acetyltransf_3"/>
    <property type="match status" value="1"/>
</dbReference>
<evidence type="ECO:0000313" key="5">
    <source>
        <dbReference type="Proteomes" id="UP000247515"/>
    </source>
</evidence>
<evidence type="ECO:0000313" key="3">
    <source>
        <dbReference type="EMBL" id="SEJ17132.1"/>
    </source>
</evidence>
<dbReference type="InterPro" id="IPR051908">
    <property type="entry name" value="Ribosomal_N-acetyltransferase"/>
</dbReference>
<dbReference type="PANTHER" id="PTHR43441:SF2">
    <property type="entry name" value="FAMILY ACETYLTRANSFERASE, PUTATIVE (AFU_ORTHOLOGUE AFUA_7G00850)-RELATED"/>
    <property type="match status" value="1"/>
</dbReference>
<organism evidence="3 4">
    <name type="scientific">Paraburkholderia tropica</name>
    <dbReference type="NCBI Taxonomy" id="92647"/>
    <lineage>
        <taxon>Bacteria</taxon>
        <taxon>Pseudomonadati</taxon>
        <taxon>Pseudomonadota</taxon>
        <taxon>Betaproteobacteria</taxon>
        <taxon>Burkholderiales</taxon>
        <taxon>Burkholderiaceae</taxon>
        <taxon>Paraburkholderia</taxon>
    </lineage>
</organism>
<dbReference type="OrthoDB" id="5295305at2"/>
<keyword evidence="5" id="KW-1185">Reference proteome</keyword>
<sequence>MASRLNEYQQPIGPAVDNWTPRERPARVTIEGVRCRIEPVDVERHAADLFEAYCQAADGRDWTYLFTGPFTDFAAFREYLVKAAASPDPLHYTIVDRATGKAVGTFALMRIDPAHGVIEVGSVTFSPRLKRTALSTEAQYLLMRYVFDDLGYRRYEWKCDSLNAPSRQTALRLGFQFEGIFRQAVVYKGRSRDTAWFAVIDQDWPQVRAGFEQWLASSNFDADGNQRASLASLREGSPRA</sequence>
<dbReference type="Proteomes" id="UP000247515">
    <property type="component" value="Unassembled WGS sequence"/>
</dbReference>
<accession>A0A1A5X998</accession>
<dbReference type="GO" id="GO:0008999">
    <property type="term" value="F:protein-N-terminal-alanine acetyltransferase activity"/>
    <property type="evidence" value="ECO:0007669"/>
    <property type="project" value="TreeGrafter"/>
</dbReference>
<protein>
    <submittedName>
        <fullName evidence="3">Protein N-acetyltransferase, RimJ/RimL family</fullName>
    </submittedName>
    <submittedName>
        <fullName evidence="2">RimJ/RimL family protein N-acetyltransferase</fullName>
    </submittedName>
</protein>
<dbReference type="FunFam" id="3.40.630.30:FF:000047">
    <property type="entry name" value="Acetyltransferase, GNAT family"/>
    <property type="match status" value="1"/>
</dbReference>
<proteinExistence type="predicted"/>
<evidence type="ECO:0000313" key="2">
    <source>
        <dbReference type="EMBL" id="PXX08262.1"/>
    </source>
</evidence>
<dbReference type="InterPro" id="IPR000182">
    <property type="entry name" value="GNAT_dom"/>
</dbReference>
<gene>
    <name evidence="2" type="ORF">C7400_12736</name>
    <name evidence="3" type="ORF">SAMN05216550_10335</name>
</gene>
<dbReference type="GO" id="GO:1990189">
    <property type="term" value="F:protein N-terminal-serine acetyltransferase activity"/>
    <property type="evidence" value="ECO:0007669"/>
    <property type="project" value="TreeGrafter"/>
</dbReference>
<dbReference type="EMBL" id="FNZM01000003">
    <property type="protein sequence ID" value="SEJ17132.1"/>
    <property type="molecule type" value="Genomic_DNA"/>
</dbReference>
<dbReference type="PANTHER" id="PTHR43441">
    <property type="entry name" value="RIBOSOMAL-PROTEIN-SERINE ACETYLTRANSFERASE"/>
    <property type="match status" value="1"/>
</dbReference>
<evidence type="ECO:0000259" key="1">
    <source>
        <dbReference type="PROSITE" id="PS51186"/>
    </source>
</evidence>
<reference evidence="3 4" key="1">
    <citation type="submission" date="2016-10" db="EMBL/GenBank/DDBJ databases">
        <authorList>
            <person name="Varghese N."/>
            <person name="Submissions S."/>
        </authorList>
    </citation>
    <scope>NUCLEOTIDE SEQUENCE [LARGE SCALE GENOMIC DNA]</scope>
    <source>
        <strain evidence="3 4">LMG 22274</strain>
    </source>
</reference>
<comment type="caution">
    <text evidence="3">The sequence shown here is derived from an EMBL/GenBank/DDBJ whole genome shotgun (WGS) entry which is preliminary data.</text>
</comment>
<name>A0A1A5X998_9BURK</name>
<dbReference type="Proteomes" id="UP000183529">
    <property type="component" value="Unassembled WGS sequence"/>
</dbReference>
<dbReference type="RefSeq" id="WP_065061502.1">
    <property type="nucleotide sequence ID" value="NZ_CADFGN010000001.1"/>
</dbReference>
<feature type="domain" description="N-acetyltransferase" evidence="1">
    <location>
        <begin position="35"/>
        <end position="193"/>
    </location>
</feature>
<evidence type="ECO:0000313" key="4">
    <source>
        <dbReference type="Proteomes" id="UP000183529"/>
    </source>
</evidence>
<dbReference type="EMBL" id="QJJV01000027">
    <property type="protein sequence ID" value="PXX08262.1"/>
    <property type="molecule type" value="Genomic_DNA"/>
</dbReference>
<dbReference type="SUPFAM" id="SSF55729">
    <property type="entry name" value="Acyl-CoA N-acyltransferases (Nat)"/>
    <property type="match status" value="1"/>
</dbReference>
<reference evidence="2 5" key="2">
    <citation type="submission" date="2018-05" db="EMBL/GenBank/DDBJ databases">
        <title>Genomic Encyclopedia of Type Strains, Phase IV (KMG-V): Genome sequencing to study the core and pangenomes of soil and plant-associated prokaryotes.</title>
        <authorList>
            <person name="Whitman W."/>
        </authorList>
    </citation>
    <scope>NUCLEOTIDE SEQUENCE [LARGE SCALE GENOMIC DNA]</scope>
    <source>
        <strain evidence="2 5">SIr-6563</strain>
    </source>
</reference>
<dbReference type="PROSITE" id="PS51186">
    <property type="entry name" value="GNAT"/>
    <property type="match status" value="1"/>
</dbReference>
<dbReference type="InterPro" id="IPR016181">
    <property type="entry name" value="Acyl_CoA_acyltransferase"/>
</dbReference>
<dbReference type="AlphaFoldDB" id="A0A1A5X998"/>
<dbReference type="Gene3D" id="3.40.630.30">
    <property type="match status" value="1"/>
</dbReference>